<proteinExistence type="predicted"/>
<organism evidence="1 2">
    <name type="scientific">Pontibacter cellulosilyticus</name>
    <dbReference type="NCBI Taxonomy" id="1720253"/>
    <lineage>
        <taxon>Bacteria</taxon>
        <taxon>Pseudomonadati</taxon>
        <taxon>Bacteroidota</taxon>
        <taxon>Cytophagia</taxon>
        <taxon>Cytophagales</taxon>
        <taxon>Hymenobacteraceae</taxon>
        <taxon>Pontibacter</taxon>
    </lineage>
</organism>
<name>A0A923N5T6_9BACT</name>
<accession>A0A923N5T6</accession>
<dbReference type="AlphaFoldDB" id="A0A923N5T6"/>
<evidence type="ECO:0000313" key="1">
    <source>
        <dbReference type="EMBL" id="MBC5992704.1"/>
    </source>
</evidence>
<sequence>MRILLLSGFFVIILAASCRENKRNAVEQDASEATMASETGIDAPLPADVLFATRPLIGGELYAKPDFQSPSLTSFDTSQSIHVLDSTHAIFVHARIRKDTAVLTGYVPKTILPEKNY</sequence>
<reference evidence="1" key="1">
    <citation type="submission" date="2020-08" db="EMBL/GenBank/DDBJ databases">
        <title>Pontibacter sp. SD6 16S ribosomal RNA gene Genome sequencing and assembly.</title>
        <authorList>
            <person name="Kang M."/>
        </authorList>
    </citation>
    <scope>NUCLEOTIDE SEQUENCE</scope>
    <source>
        <strain evidence="1">SD6</strain>
    </source>
</reference>
<evidence type="ECO:0000313" key="2">
    <source>
        <dbReference type="Proteomes" id="UP000603640"/>
    </source>
</evidence>
<protein>
    <submittedName>
        <fullName evidence="1">Uncharacterized protein</fullName>
    </submittedName>
</protein>
<dbReference type="RefSeq" id="WP_187066747.1">
    <property type="nucleotide sequence ID" value="NZ_JACRVF010000002.1"/>
</dbReference>
<keyword evidence="2" id="KW-1185">Reference proteome</keyword>
<dbReference type="PROSITE" id="PS51257">
    <property type="entry name" value="PROKAR_LIPOPROTEIN"/>
    <property type="match status" value="1"/>
</dbReference>
<gene>
    <name evidence="1" type="ORF">H8S84_07645</name>
</gene>
<dbReference type="EMBL" id="JACRVF010000002">
    <property type="protein sequence ID" value="MBC5992704.1"/>
    <property type="molecule type" value="Genomic_DNA"/>
</dbReference>
<dbReference type="Proteomes" id="UP000603640">
    <property type="component" value="Unassembled WGS sequence"/>
</dbReference>
<comment type="caution">
    <text evidence="1">The sequence shown here is derived from an EMBL/GenBank/DDBJ whole genome shotgun (WGS) entry which is preliminary data.</text>
</comment>